<protein>
    <submittedName>
        <fullName evidence="1">HEAT repeat domain-containing protein</fullName>
    </submittedName>
</protein>
<name>A0ABV1DQV6_9FIRM</name>
<dbReference type="EMBL" id="JBBMFP010000017">
    <property type="protein sequence ID" value="MEQ2432787.1"/>
    <property type="molecule type" value="Genomic_DNA"/>
</dbReference>
<evidence type="ECO:0000313" key="2">
    <source>
        <dbReference type="Proteomes" id="UP001457898"/>
    </source>
</evidence>
<reference evidence="1 2" key="1">
    <citation type="submission" date="2024-03" db="EMBL/GenBank/DDBJ databases">
        <title>Human intestinal bacterial collection.</title>
        <authorList>
            <person name="Pauvert C."/>
            <person name="Hitch T.C.A."/>
            <person name="Clavel T."/>
        </authorList>
    </citation>
    <scope>NUCLEOTIDE SEQUENCE [LARGE SCALE GENOMIC DNA]</scope>
    <source>
        <strain evidence="1 2">CLA-SR-H028</strain>
    </source>
</reference>
<organism evidence="1 2">
    <name type="scientific">Blautia caccae</name>
    <dbReference type="NCBI Taxonomy" id="3133175"/>
    <lineage>
        <taxon>Bacteria</taxon>
        <taxon>Bacillati</taxon>
        <taxon>Bacillota</taxon>
        <taxon>Clostridia</taxon>
        <taxon>Lachnospirales</taxon>
        <taxon>Lachnospiraceae</taxon>
        <taxon>Blautia</taxon>
    </lineage>
</organism>
<dbReference type="SUPFAM" id="SSF48371">
    <property type="entry name" value="ARM repeat"/>
    <property type="match status" value="1"/>
</dbReference>
<dbReference type="InterPro" id="IPR011989">
    <property type="entry name" value="ARM-like"/>
</dbReference>
<evidence type="ECO:0000313" key="1">
    <source>
        <dbReference type="EMBL" id="MEQ2432787.1"/>
    </source>
</evidence>
<comment type="caution">
    <text evidence="1">The sequence shown here is derived from an EMBL/GenBank/DDBJ whole genome shotgun (WGS) entry which is preliminary data.</text>
</comment>
<accession>A0ABV1DQV6</accession>
<dbReference type="Proteomes" id="UP001457898">
    <property type="component" value="Unassembled WGS sequence"/>
</dbReference>
<dbReference type="RefSeq" id="WP_243128854.1">
    <property type="nucleotide sequence ID" value="NZ_JBBMFP010000017.1"/>
</dbReference>
<sequence length="148" mass="17716">MQFIRFLGEDFRKEFLELLSKETVDKEIRLEAVRYFRKYPYEPVRALLQRFLQYHEYLDWEYAAVAAQALESYPGPDTVDCLKEGLKAVNWYVRLNSAETLIMGLKIPKKDLFDVYNGRDRYAREILNYVTEKIEIKGQEMELRETDV</sequence>
<proteinExistence type="predicted"/>
<dbReference type="Gene3D" id="1.25.10.10">
    <property type="entry name" value="Leucine-rich Repeat Variant"/>
    <property type="match status" value="1"/>
</dbReference>
<keyword evidence="2" id="KW-1185">Reference proteome</keyword>
<dbReference type="InterPro" id="IPR016024">
    <property type="entry name" value="ARM-type_fold"/>
</dbReference>
<gene>
    <name evidence="1" type="ORF">WMO65_17460</name>
</gene>